<feature type="region of interest" description="Disordered" evidence="4">
    <location>
        <begin position="323"/>
        <end position="344"/>
    </location>
</feature>
<feature type="repeat" description="WD" evidence="3">
    <location>
        <begin position="1779"/>
        <end position="1820"/>
    </location>
</feature>
<dbReference type="SUPFAM" id="SSF52540">
    <property type="entry name" value="P-loop containing nucleoside triphosphate hydrolases"/>
    <property type="match status" value="1"/>
</dbReference>
<feature type="compositionally biased region" description="Basic and acidic residues" evidence="4">
    <location>
        <begin position="65"/>
        <end position="81"/>
    </location>
</feature>
<reference evidence="7" key="2">
    <citation type="journal article" date="2022" name="Microbiol. Resour. Announc.">
        <title>Whole-Genome Sequence of Entomortierella parvispora E1425, a Mucoromycotan Fungus Associated with Burkholderiaceae-Related Endosymbiotic Bacteria.</title>
        <authorList>
            <person name="Herlambang A."/>
            <person name="Guo Y."/>
            <person name="Takashima Y."/>
            <person name="Narisawa K."/>
            <person name="Ohta H."/>
            <person name="Nishizawa T."/>
        </authorList>
    </citation>
    <scope>NUCLEOTIDE SEQUENCE</scope>
    <source>
        <strain evidence="7">E1425</strain>
    </source>
</reference>
<feature type="compositionally biased region" description="Basic and acidic residues" evidence="4">
    <location>
        <begin position="242"/>
        <end position="252"/>
    </location>
</feature>
<evidence type="ECO:0000259" key="6">
    <source>
        <dbReference type="Pfam" id="PF23948"/>
    </source>
</evidence>
<dbReference type="InterPro" id="IPR015943">
    <property type="entry name" value="WD40/YVTN_repeat-like_dom_sf"/>
</dbReference>
<dbReference type="InterPro" id="IPR011990">
    <property type="entry name" value="TPR-like_helical_dom_sf"/>
</dbReference>
<feature type="region of interest" description="Disordered" evidence="4">
    <location>
        <begin position="1303"/>
        <end position="1323"/>
    </location>
</feature>
<feature type="repeat" description="WD" evidence="3">
    <location>
        <begin position="1905"/>
        <end position="1946"/>
    </location>
</feature>
<dbReference type="OrthoDB" id="538223at2759"/>
<evidence type="ECO:0000259" key="5">
    <source>
        <dbReference type="Pfam" id="PF05729"/>
    </source>
</evidence>
<feature type="repeat" description="WD" evidence="3">
    <location>
        <begin position="1569"/>
        <end position="1605"/>
    </location>
</feature>
<dbReference type="Gene3D" id="3.40.50.300">
    <property type="entry name" value="P-loop containing nucleotide triphosphate hydrolases"/>
    <property type="match status" value="1"/>
</dbReference>
<evidence type="ECO:0000313" key="8">
    <source>
        <dbReference type="Proteomes" id="UP000827284"/>
    </source>
</evidence>
<dbReference type="SMART" id="SM00320">
    <property type="entry name" value="WD40"/>
    <property type="match status" value="16"/>
</dbReference>
<feature type="domain" description="Arm-like repeat" evidence="6">
    <location>
        <begin position="581"/>
        <end position="890"/>
    </location>
</feature>
<organism evidence="7 8">
    <name type="scientific">Entomortierella parvispora</name>
    <dbReference type="NCBI Taxonomy" id="205924"/>
    <lineage>
        <taxon>Eukaryota</taxon>
        <taxon>Fungi</taxon>
        <taxon>Fungi incertae sedis</taxon>
        <taxon>Mucoromycota</taxon>
        <taxon>Mortierellomycotina</taxon>
        <taxon>Mortierellomycetes</taxon>
        <taxon>Mortierellales</taxon>
        <taxon>Mortierellaceae</taxon>
        <taxon>Entomortierella</taxon>
    </lineage>
</organism>
<feature type="region of interest" description="Disordered" evidence="4">
    <location>
        <begin position="367"/>
        <end position="484"/>
    </location>
</feature>
<evidence type="ECO:0000256" key="4">
    <source>
        <dbReference type="SAM" id="MobiDB-lite"/>
    </source>
</evidence>
<feature type="compositionally biased region" description="Low complexity" evidence="4">
    <location>
        <begin position="34"/>
        <end position="49"/>
    </location>
</feature>
<sequence>MTTSSDTQLSAQTMTQDKAEVQKKFSVGSTKHSGTASLLLATPPTTPGANNKQGDTTKFVLVGDDDSKSDSGENVKTKTKPEVQLQEKVQVQNQERVASNSREPSAIEEEKALSDSLLVIDNKLSHGQSAPSQRGDNSDTVERISPSCDGEPSTTDAVSELQSALRGLDIANTTADDSKAILGNMQHKDDTTSAIETAFQTQKQIQGDGESTTTDKVAELESALKGLAITKTSVARPQSRNRARESKTKDKVSELESALKGLEITKTSVARPQIQGHDGESVATFELESALTELEITNTSVDNPVAIRAKKLPEDVNVNETEKAVCTRPQSQHQIKAQDPSASTRLQGSLSLSQSTSDAMVNFVGADSPTLRSRPATHDLSSAANKQEVSTKTLQKSDVRRSQPKVTAKKDGSANVTVVNKSPKLAIRPIARSDLTMPKPAQSSAGSGNSQSKVTASPGTKHKWSSLFSSKRPSKRQKGEEDLASGDLVSAVSSLAITPSIPSAMPSLVSQVLKPPVTFDCHDMFPANVSRSESEISLPKLGDRIKNTPQLVLCARLAKTARAALPPPISAYPPDQLKWIEDLESHPFEKEHLYRLVTRMVDAFIQHPSKDFNIIREIVLLGPTLDKEHYRKLLNCFLTGFGNDTLLDVNLLRGLVQLVQCASEGYLIEEDLVIIMSILRVRLQDAHQRPSEHLYDLALALSNILDVMVRHEVKDLQRVEQHEPLQKVLSGLQGSSDPFLMYQASYAFQALQFIPDNETVLQAVMRHSGVIADGLINVSGIVNLDLGGFLKGLGQIQQTTVATIGILKAAAEGARSLIESGQSAFQAIQGGINSRNKRAWYPAVVGASAMVQKGKLYDFKVVVTSAACRAKDIPYPLGFQVQLPDHWPLLDQVQEIPTVERDINRLRDQRLEDYRQSVYIPPLAKPSLQALDKDALPLMDMVQEFLRSDQQVFLVLGDSGAGKSTFNRHLERELWSSYKPGEAIPLFINLPAIDRPDQDLIRKQLQLYNFSDIQIQELKRHYRIILICDGYDETQLKVNLHTSNLLNQKGQPDTKMIISCRSGFVDQDYRHQFQPQQIDRYRATETNLYKEAAIAPFLGDQIQDYVRQFVQDPEVHKLMGDRAVWSSDEYMDKLSSIPNLMELVKNPFLLTLALRALPSVVEGASDIAKIRMTRLTLYNSFIDQWLAVNQDRLTSSLTNSNPSKDTKVALQELLAEGFAASALDFLKDLAATIFHEQNGNPVVQYRPRRDKNTWKARFFSFEPDVTLLRDSSPLSRVGDQYRFIHRSLLEYFYCRHIHEAGDTDTEDTDMETNGSQDLTNHPLRDRNLVREPSIIQFLSEYAQEDLVFKERLHQIIQLSKADEQAGQAAANAITILVRAGVRFNGADLNGIRIPGADLSYGELDSVQLQGADLRNTTLRNIWLRRADLTNACLDNAEFGELPSLLEPDIVNCCVFSPDGSTFATGIDDGSISVYDTTTWKTIHTFEGHTEGVWGVVYSPTGQQIASRSWDHTVRLWDMQTGSHGPILTGHTGEILGVVYSPSGRVIASCSRDGTARLWDAESGSPGPVLRGHIQPVTAVVFSPNGQKVVSCGSDNMVRFWDAQTGAPGPILSGHTSYVWRIAFSSDGRQIVSCSEDGAVRLWDAVTGSPGPLLNGHTELVWSVVYSPNGRQIASCSDDNTVRLWDAQTGSPGFTLIGHTDAVRCVAYSPSGRQIATGSVDHTVRLWDTETGSPGPVLCGHSGIVMSVVYSPSGQLIASGGLDVTVRLWSAQTDSPGPVLNSHTKAVRSVEYAPNGHQIASSSEDKTIRLWDAETGTSGPVLCGHTQIITDVQYSPNGRQLVTCSADKTIRLWDSQTGAPVSLLGGHTGYVWCAVFSPNGLQIASCSQDSTVRLWDLQARTPGPILNGHTGPVRNMVYSPSGRQIASCSDDKTVYLWDAHAGEPCFTLNGHTDAVCDVKYSPSGQQLVSCSADKTLRLWDPQTGSSGPTLSGHTSTIQCVVYSPDGQQLASCSNDGSIRLWNASNGSPGNVLRGHSGWVLCAAYSPEGHLIASGGGDLTARLWDPKSGQCLTILEDFHQVVASVAWNPLASSSHLVTGCRDGSVRLWQVLAEKDGYQARLHGPSNHDRLVLSDVTLKDVKGLSLKNKNLFLRYGTRNLELQRGDQDSQDDDSSEEHSVPTKIYVHVEDPDDAHQLYDMGLLFDEGDEDLGVSKDDSLAAKWYLKAAKKGHASAQLCIGTMYADGLGVPQDDSKAVEWLLQAASQENAAAQYAMGVMCAEGRGIEQDSSKAIEWFTKAANQGIDLAQSALDLMNEESKSDLQDEPMATP</sequence>
<keyword evidence="2" id="KW-0677">Repeat</keyword>
<feature type="compositionally biased region" description="Low complexity" evidence="4">
    <location>
        <begin position="441"/>
        <end position="452"/>
    </location>
</feature>
<comment type="caution">
    <text evidence="7">The sequence shown here is derived from an EMBL/GenBank/DDBJ whole genome shotgun (WGS) entry which is preliminary data.</text>
</comment>
<dbReference type="InterPro" id="IPR007111">
    <property type="entry name" value="NACHT_NTPase"/>
</dbReference>
<evidence type="ECO:0000256" key="1">
    <source>
        <dbReference type="ARBA" id="ARBA00022574"/>
    </source>
</evidence>
<dbReference type="SUPFAM" id="SSF50978">
    <property type="entry name" value="WD40 repeat-like"/>
    <property type="match status" value="3"/>
</dbReference>
<feature type="compositionally biased region" description="Polar residues" evidence="4">
    <location>
        <begin position="231"/>
        <end position="240"/>
    </location>
</feature>
<feature type="compositionally biased region" description="Polar residues" evidence="4">
    <location>
        <begin position="125"/>
        <end position="135"/>
    </location>
</feature>
<feature type="region of interest" description="Disordered" evidence="4">
    <location>
        <begin position="122"/>
        <end position="159"/>
    </location>
</feature>
<feature type="repeat" description="WD" evidence="3">
    <location>
        <begin position="1821"/>
        <end position="1862"/>
    </location>
</feature>
<dbReference type="Pfam" id="PF08238">
    <property type="entry name" value="Sel1"/>
    <property type="match status" value="3"/>
</dbReference>
<dbReference type="Pfam" id="PF23948">
    <property type="entry name" value="ARM_5"/>
    <property type="match status" value="1"/>
</dbReference>
<feature type="repeat" description="WD" evidence="3">
    <location>
        <begin position="1527"/>
        <end position="1564"/>
    </location>
</feature>
<gene>
    <name evidence="7" type="ORF">EMPS_09841</name>
</gene>
<dbReference type="Gene3D" id="1.25.40.10">
    <property type="entry name" value="Tetratricopeptide repeat domain"/>
    <property type="match status" value="1"/>
</dbReference>
<dbReference type="PROSITE" id="PS50082">
    <property type="entry name" value="WD_REPEATS_2"/>
    <property type="match status" value="16"/>
</dbReference>
<feature type="repeat" description="WD" evidence="3">
    <location>
        <begin position="1947"/>
        <end position="1988"/>
    </location>
</feature>
<keyword evidence="1 3" id="KW-0853">WD repeat</keyword>
<feature type="compositionally biased region" description="Polar residues" evidence="4">
    <location>
        <begin position="379"/>
        <end position="394"/>
    </location>
</feature>
<dbReference type="SUPFAM" id="SSF141571">
    <property type="entry name" value="Pentapeptide repeat-like"/>
    <property type="match status" value="1"/>
</dbReference>
<accession>A0A9P3M0R7</accession>
<dbReference type="Gene3D" id="2.160.20.80">
    <property type="entry name" value="E3 ubiquitin-protein ligase SopA"/>
    <property type="match status" value="1"/>
</dbReference>
<dbReference type="PANTHER" id="PTHR19879:SF9">
    <property type="entry name" value="TRANSCRIPTION INITIATION FACTOR TFIID SUBUNIT 5"/>
    <property type="match status" value="1"/>
</dbReference>
<evidence type="ECO:0000256" key="3">
    <source>
        <dbReference type="PROSITE-ProRule" id="PRU00221"/>
    </source>
</evidence>
<reference evidence="7" key="1">
    <citation type="submission" date="2021-11" db="EMBL/GenBank/DDBJ databases">
        <authorList>
            <person name="Herlambang A."/>
            <person name="Guo Y."/>
            <person name="Takashima Y."/>
            <person name="Nishizawa T."/>
        </authorList>
    </citation>
    <scope>NUCLEOTIDE SEQUENCE</scope>
    <source>
        <strain evidence="7">E1425</strain>
    </source>
</reference>
<feature type="repeat" description="WD" evidence="3">
    <location>
        <begin position="1863"/>
        <end position="1897"/>
    </location>
</feature>
<feature type="repeat" description="WD" evidence="3">
    <location>
        <begin position="1485"/>
        <end position="1522"/>
    </location>
</feature>
<proteinExistence type="predicted"/>
<feature type="compositionally biased region" description="Polar residues" evidence="4">
    <location>
        <begin position="87"/>
        <end position="103"/>
    </location>
</feature>
<dbReference type="InterPro" id="IPR001646">
    <property type="entry name" value="5peptide_repeat"/>
</dbReference>
<protein>
    <submittedName>
        <fullName evidence="7">Protein HIRA/HIR1</fullName>
    </submittedName>
</protein>
<feature type="region of interest" description="Disordered" evidence="4">
    <location>
        <begin position="231"/>
        <end position="252"/>
    </location>
</feature>
<dbReference type="Pfam" id="PF05729">
    <property type="entry name" value="NACHT"/>
    <property type="match status" value="1"/>
</dbReference>
<dbReference type="Gene3D" id="2.130.10.10">
    <property type="entry name" value="YVTN repeat-like/Quinoprotein amine dehydrogenase"/>
    <property type="match status" value="7"/>
</dbReference>
<feature type="region of interest" description="Disordered" evidence="4">
    <location>
        <begin position="1"/>
        <end position="110"/>
    </location>
</feature>
<feature type="domain" description="NACHT" evidence="5">
    <location>
        <begin position="952"/>
        <end position="1112"/>
    </location>
</feature>
<feature type="repeat" description="WD" evidence="3">
    <location>
        <begin position="2073"/>
        <end position="2108"/>
    </location>
</feature>
<feature type="repeat" description="WD" evidence="3">
    <location>
        <begin position="1989"/>
        <end position="2030"/>
    </location>
</feature>
<feature type="repeat" description="WD" evidence="3">
    <location>
        <begin position="1695"/>
        <end position="1732"/>
    </location>
</feature>
<dbReference type="InterPro" id="IPR027417">
    <property type="entry name" value="P-loop_NTPase"/>
</dbReference>
<feature type="repeat" description="WD" evidence="3">
    <location>
        <begin position="1653"/>
        <end position="1694"/>
    </location>
</feature>
<dbReference type="PRINTS" id="PR00320">
    <property type="entry name" value="GPROTEINBRPT"/>
</dbReference>
<feature type="repeat" description="WD" evidence="3">
    <location>
        <begin position="1611"/>
        <end position="1643"/>
    </location>
</feature>
<dbReference type="Pfam" id="PF00805">
    <property type="entry name" value="Pentapeptide"/>
    <property type="match status" value="1"/>
</dbReference>
<dbReference type="SMART" id="SM00671">
    <property type="entry name" value="SEL1"/>
    <property type="match status" value="3"/>
</dbReference>
<keyword evidence="8" id="KW-1185">Reference proteome</keyword>
<dbReference type="InterPro" id="IPR036322">
    <property type="entry name" value="WD40_repeat_dom_sf"/>
</dbReference>
<dbReference type="SUPFAM" id="SSF81901">
    <property type="entry name" value="HCP-like"/>
    <property type="match status" value="1"/>
</dbReference>
<feature type="repeat" description="WD" evidence="3">
    <location>
        <begin position="1737"/>
        <end position="1772"/>
    </location>
</feature>
<dbReference type="InterPro" id="IPR001680">
    <property type="entry name" value="WD40_rpt"/>
</dbReference>
<dbReference type="InterPro" id="IPR020472">
    <property type="entry name" value="WD40_PAC1"/>
</dbReference>
<feature type="repeat" description="WD" evidence="3">
    <location>
        <begin position="1450"/>
        <end position="1484"/>
    </location>
</feature>
<dbReference type="InterPro" id="IPR019775">
    <property type="entry name" value="WD40_repeat_CS"/>
</dbReference>
<feature type="repeat" description="WD" evidence="3">
    <location>
        <begin position="2031"/>
        <end position="2072"/>
    </location>
</feature>
<dbReference type="Pfam" id="PF00400">
    <property type="entry name" value="WD40"/>
    <property type="match status" value="16"/>
</dbReference>
<dbReference type="CDD" id="cd00200">
    <property type="entry name" value="WD40"/>
    <property type="match status" value="3"/>
</dbReference>
<evidence type="ECO:0000313" key="7">
    <source>
        <dbReference type="EMBL" id="GJJ77482.1"/>
    </source>
</evidence>
<dbReference type="PROSITE" id="PS00678">
    <property type="entry name" value="WD_REPEATS_1"/>
    <property type="match status" value="8"/>
</dbReference>
<dbReference type="InterPro" id="IPR056251">
    <property type="entry name" value="Arm_rpt_dom"/>
</dbReference>
<dbReference type="InterPro" id="IPR006597">
    <property type="entry name" value="Sel1-like"/>
</dbReference>
<dbReference type="PROSITE" id="PS50294">
    <property type="entry name" value="WD_REPEATS_REGION"/>
    <property type="match status" value="14"/>
</dbReference>
<evidence type="ECO:0000256" key="2">
    <source>
        <dbReference type="ARBA" id="ARBA00022737"/>
    </source>
</evidence>
<dbReference type="EMBL" id="BQFW01000013">
    <property type="protein sequence ID" value="GJJ77482.1"/>
    <property type="molecule type" value="Genomic_DNA"/>
</dbReference>
<name>A0A9P3M0R7_9FUNG</name>
<dbReference type="PANTHER" id="PTHR19879">
    <property type="entry name" value="TRANSCRIPTION INITIATION FACTOR TFIID"/>
    <property type="match status" value="1"/>
</dbReference>
<dbReference type="Proteomes" id="UP000827284">
    <property type="component" value="Unassembled WGS sequence"/>
</dbReference>
<feature type="compositionally biased region" description="Polar residues" evidence="4">
    <location>
        <begin position="1"/>
        <end position="16"/>
    </location>
</feature>